<dbReference type="FunFam" id="1.20.1540.10:FF:000008">
    <property type="entry name" value="RHOMBOID-like protein 13"/>
    <property type="match status" value="1"/>
</dbReference>
<evidence type="ECO:0000256" key="1">
    <source>
        <dbReference type="ARBA" id="ARBA00004141"/>
    </source>
</evidence>
<feature type="compositionally biased region" description="Polar residues" evidence="8">
    <location>
        <begin position="264"/>
        <end position="273"/>
    </location>
</feature>
<evidence type="ECO:0000256" key="6">
    <source>
        <dbReference type="ARBA" id="ARBA00022989"/>
    </source>
</evidence>
<keyword evidence="5" id="KW-0378">Hydrolase</keyword>
<dbReference type="Proteomes" id="UP001177023">
    <property type="component" value="Unassembled WGS sequence"/>
</dbReference>
<dbReference type="PANTHER" id="PTHR43066:SF1">
    <property type="entry name" value="RHOMBOID PROTEIN 2"/>
    <property type="match status" value="1"/>
</dbReference>
<evidence type="ECO:0000256" key="9">
    <source>
        <dbReference type="SAM" id="Phobius"/>
    </source>
</evidence>
<dbReference type="InterPro" id="IPR035952">
    <property type="entry name" value="Rhomboid-like_sf"/>
</dbReference>
<dbReference type="Pfam" id="PF01694">
    <property type="entry name" value="Rhomboid"/>
    <property type="match status" value="1"/>
</dbReference>
<keyword evidence="6 9" id="KW-1133">Transmembrane helix</keyword>
<evidence type="ECO:0000256" key="4">
    <source>
        <dbReference type="ARBA" id="ARBA00022692"/>
    </source>
</evidence>
<dbReference type="SUPFAM" id="SSF144091">
    <property type="entry name" value="Rhomboid-like"/>
    <property type="match status" value="1"/>
</dbReference>
<dbReference type="Gene3D" id="1.20.1540.10">
    <property type="entry name" value="Rhomboid-like"/>
    <property type="match status" value="1"/>
</dbReference>
<evidence type="ECO:0000259" key="10">
    <source>
        <dbReference type="Pfam" id="PF01694"/>
    </source>
</evidence>
<sequence>MFRNRQNQRRQRDTYGVMLLAFQLMNSGPIPPVTLVTILAQIAIYLDFIPFLGPDRTMEMCLRPDIILRRGEYYRLLAPVFMHADDMHLYYNMISMLWKGRRMEKMMGGARFLAMLLVFVLLTPIATVAVSVGIDQLFNTEYSYQCGVGFSGVLFALKVVLNNLRPHDHEALFGWIPIPTRYASWIELVVIQMLTPNASFVGHLGGIICGLAYTSGLLTVLVEPLYQIIDSGFGGVFEEAEEPTRGRAQGNDWSSWFRGFTNRWGQSQDQGRTTGRRQDWSHYTGGMSEDEQMRRAQEESLRQRRPYGWN</sequence>
<feature type="non-terminal residue" evidence="11">
    <location>
        <position position="310"/>
    </location>
</feature>
<accession>A0AA36DBN1</accession>
<evidence type="ECO:0000256" key="5">
    <source>
        <dbReference type="ARBA" id="ARBA00022801"/>
    </source>
</evidence>
<keyword evidence="3" id="KW-0645">Protease</keyword>
<dbReference type="AlphaFoldDB" id="A0AA36DBN1"/>
<comment type="similarity">
    <text evidence="2">Belongs to the peptidase S54 family.</text>
</comment>
<dbReference type="EMBL" id="CATQJA010002691">
    <property type="protein sequence ID" value="CAJ0584292.1"/>
    <property type="molecule type" value="Genomic_DNA"/>
</dbReference>
<keyword evidence="7 9" id="KW-0472">Membrane</keyword>
<feature type="compositionally biased region" description="Basic and acidic residues" evidence="8">
    <location>
        <begin position="291"/>
        <end position="302"/>
    </location>
</feature>
<evidence type="ECO:0000256" key="7">
    <source>
        <dbReference type="ARBA" id="ARBA00023136"/>
    </source>
</evidence>
<dbReference type="PANTHER" id="PTHR43066">
    <property type="entry name" value="RHOMBOID-RELATED PROTEIN"/>
    <property type="match status" value="1"/>
</dbReference>
<evidence type="ECO:0000313" key="12">
    <source>
        <dbReference type="Proteomes" id="UP001177023"/>
    </source>
</evidence>
<evidence type="ECO:0000256" key="8">
    <source>
        <dbReference type="SAM" id="MobiDB-lite"/>
    </source>
</evidence>
<proteinExistence type="inferred from homology"/>
<feature type="domain" description="Peptidase S54 rhomboid" evidence="10">
    <location>
        <begin position="71"/>
        <end position="216"/>
    </location>
</feature>
<dbReference type="GO" id="GO:0016020">
    <property type="term" value="C:membrane"/>
    <property type="evidence" value="ECO:0007669"/>
    <property type="project" value="UniProtKB-SubCell"/>
</dbReference>
<evidence type="ECO:0000313" key="11">
    <source>
        <dbReference type="EMBL" id="CAJ0584292.1"/>
    </source>
</evidence>
<dbReference type="GO" id="GO:0004252">
    <property type="term" value="F:serine-type endopeptidase activity"/>
    <property type="evidence" value="ECO:0007669"/>
    <property type="project" value="InterPro"/>
</dbReference>
<feature type="transmembrane region" description="Helical" evidence="9">
    <location>
        <begin position="200"/>
        <end position="222"/>
    </location>
</feature>
<dbReference type="GO" id="GO:0006508">
    <property type="term" value="P:proteolysis"/>
    <property type="evidence" value="ECO:0007669"/>
    <property type="project" value="UniProtKB-KW"/>
</dbReference>
<keyword evidence="4 9" id="KW-0812">Transmembrane</keyword>
<keyword evidence="12" id="KW-1185">Reference proteome</keyword>
<dbReference type="InterPro" id="IPR022764">
    <property type="entry name" value="Peptidase_S54_rhomboid_dom"/>
</dbReference>
<feature type="region of interest" description="Disordered" evidence="8">
    <location>
        <begin position="264"/>
        <end position="310"/>
    </location>
</feature>
<protein>
    <recommendedName>
        <fullName evidence="10">Peptidase S54 rhomboid domain-containing protein</fullName>
    </recommendedName>
</protein>
<evidence type="ECO:0000256" key="3">
    <source>
        <dbReference type="ARBA" id="ARBA00022670"/>
    </source>
</evidence>
<evidence type="ECO:0000256" key="2">
    <source>
        <dbReference type="ARBA" id="ARBA00009045"/>
    </source>
</evidence>
<reference evidence="11" key="1">
    <citation type="submission" date="2023-06" db="EMBL/GenBank/DDBJ databases">
        <authorList>
            <person name="Delattre M."/>
        </authorList>
    </citation>
    <scope>NUCLEOTIDE SEQUENCE</scope>
    <source>
        <strain evidence="11">AF72</strain>
    </source>
</reference>
<feature type="transmembrane region" description="Helical" evidence="9">
    <location>
        <begin position="112"/>
        <end position="130"/>
    </location>
</feature>
<comment type="caution">
    <text evidence="11">The sequence shown here is derived from an EMBL/GenBank/DDBJ whole genome shotgun (WGS) entry which is preliminary data.</text>
</comment>
<comment type="subcellular location">
    <subcellularLocation>
        <location evidence="1">Membrane</location>
        <topology evidence="1">Multi-pass membrane protein</topology>
    </subcellularLocation>
</comment>
<name>A0AA36DBN1_9BILA</name>
<organism evidence="11 12">
    <name type="scientific">Mesorhabditis spiculigera</name>
    <dbReference type="NCBI Taxonomy" id="96644"/>
    <lineage>
        <taxon>Eukaryota</taxon>
        <taxon>Metazoa</taxon>
        <taxon>Ecdysozoa</taxon>
        <taxon>Nematoda</taxon>
        <taxon>Chromadorea</taxon>
        <taxon>Rhabditida</taxon>
        <taxon>Rhabditina</taxon>
        <taxon>Rhabditomorpha</taxon>
        <taxon>Rhabditoidea</taxon>
        <taxon>Rhabditidae</taxon>
        <taxon>Mesorhabditinae</taxon>
        <taxon>Mesorhabditis</taxon>
    </lineage>
</organism>
<gene>
    <name evidence="11" type="ORF">MSPICULIGERA_LOCUS22351</name>
</gene>